<name>A0ABX1SEC3_9PSEU</name>
<keyword evidence="4" id="KW-1185">Reference proteome</keyword>
<dbReference type="EMBL" id="JAAXLA010000034">
    <property type="protein sequence ID" value="NMH99269.1"/>
    <property type="molecule type" value="Genomic_DNA"/>
</dbReference>
<dbReference type="PANTHER" id="PTHR33231:SF1">
    <property type="entry name" value="30S RIBOSOMAL PROTEIN"/>
    <property type="match status" value="1"/>
</dbReference>
<dbReference type="InterPro" id="IPR032528">
    <property type="entry name" value="Ribosom_S30AE_C"/>
</dbReference>
<sequence length="278" mass="31159">MRGTEAGIAPAEIVVELPAEVAPDLADHVRERIGAALAHSGQPALHVRVRVVRHGDPARQQPVTAQVNVDLNGRFMRVQSAAGSPREAVDRLVGRLEHRLERVALDWEARRRRVYHRRPHEWQHDAPPTQRKPYFPRPPEEREIVRHKTIGPARCSIDQAVADMNDLDHEFHLFVEDASGLDSVVYRAGPTGVRLAQVDVAPDRIGPYTVPLTISSRPAPLLDLGEAVERLRLLDLPFLFFLDADHGRASLLYRRYDGHYGLVDPPDAARQPAARQSL</sequence>
<dbReference type="Pfam" id="PF02482">
    <property type="entry name" value="Ribosomal_S30AE"/>
    <property type="match status" value="1"/>
</dbReference>
<feature type="domain" description="Sigma 54 modulation/S30EA ribosomal protein C-terminal" evidence="2">
    <location>
        <begin position="219"/>
        <end position="262"/>
    </location>
</feature>
<dbReference type="InterPro" id="IPR036567">
    <property type="entry name" value="RHF-like"/>
</dbReference>
<gene>
    <name evidence="3" type="ORF">HF526_18415</name>
</gene>
<dbReference type="RefSeq" id="WP_169382760.1">
    <property type="nucleotide sequence ID" value="NZ_JAAXLA010000034.1"/>
</dbReference>
<keyword evidence="1" id="KW-0810">Translation regulation</keyword>
<evidence type="ECO:0000313" key="4">
    <source>
        <dbReference type="Proteomes" id="UP000820669"/>
    </source>
</evidence>
<dbReference type="InterPro" id="IPR038416">
    <property type="entry name" value="Ribosom_S30AE_C_sf"/>
</dbReference>
<evidence type="ECO:0000313" key="3">
    <source>
        <dbReference type="EMBL" id="NMH99269.1"/>
    </source>
</evidence>
<proteinExistence type="predicted"/>
<dbReference type="InterPro" id="IPR050574">
    <property type="entry name" value="HPF/YfiA_ribosome-assoc"/>
</dbReference>
<evidence type="ECO:0000256" key="1">
    <source>
        <dbReference type="ARBA" id="ARBA00022845"/>
    </source>
</evidence>
<reference evidence="3 4" key="1">
    <citation type="submission" date="2020-04" db="EMBL/GenBank/DDBJ databases">
        <authorList>
            <person name="Klaysubun C."/>
            <person name="Duangmal K."/>
            <person name="Lipun K."/>
        </authorList>
    </citation>
    <scope>NUCLEOTIDE SEQUENCE [LARGE SCALE GENOMIC DNA]</scope>
    <source>
        <strain evidence="3 4">K10HN5</strain>
    </source>
</reference>
<protein>
    <submittedName>
        <fullName evidence="3">HPF/RaiA family ribosome-associated protein</fullName>
    </submittedName>
</protein>
<dbReference type="Proteomes" id="UP000820669">
    <property type="component" value="Unassembled WGS sequence"/>
</dbReference>
<comment type="caution">
    <text evidence="3">The sequence shown here is derived from an EMBL/GenBank/DDBJ whole genome shotgun (WGS) entry which is preliminary data.</text>
</comment>
<dbReference type="Gene3D" id="3.30.505.50">
    <property type="entry name" value="Sigma 54 modulation/S30EA ribosomal protein, C-terminal domain"/>
    <property type="match status" value="2"/>
</dbReference>
<organism evidence="3 4">
    <name type="scientific">Pseudonocardia acidicola</name>
    <dbReference type="NCBI Taxonomy" id="2724939"/>
    <lineage>
        <taxon>Bacteria</taxon>
        <taxon>Bacillati</taxon>
        <taxon>Actinomycetota</taxon>
        <taxon>Actinomycetes</taxon>
        <taxon>Pseudonocardiales</taxon>
        <taxon>Pseudonocardiaceae</taxon>
        <taxon>Pseudonocardia</taxon>
    </lineage>
</organism>
<dbReference type="PANTHER" id="PTHR33231">
    <property type="entry name" value="30S RIBOSOMAL PROTEIN"/>
    <property type="match status" value="1"/>
</dbReference>
<dbReference type="Pfam" id="PF16321">
    <property type="entry name" value="Ribosom_S30AE_C"/>
    <property type="match status" value="2"/>
</dbReference>
<dbReference type="SUPFAM" id="SSF69754">
    <property type="entry name" value="Ribosome binding protein Y (YfiA homologue)"/>
    <property type="match status" value="1"/>
</dbReference>
<evidence type="ECO:0000259" key="2">
    <source>
        <dbReference type="Pfam" id="PF16321"/>
    </source>
</evidence>
<accession>A0ABX1SEC3</accession>
<feature type="domain" description="Sigma 54 modulation/S30EA ribosomal protein C-terminal" evidence="2">
    <location>
        <begin position="140"/>
        <end position="194"/>
    </location>
</feature>
<dbReference type="Gene3D" id="3.30.160.100">
    <property type="entry name" value="Ribosome hibernation promotion factor-like"/>
    <property type="match status" value="1"/>
</dbReference>
<dbReference type="InterPro" id="IPR003489">
    <property type="entry name" value="RHF/RaiA"/>
</dbReference>